<dbReference type="PANTHER" id="PTHR22906">
    <property type="entry name" value="PROPERDIN"/>
    <property type="match status" value="1"/>
</dbReference>
<dbReference type="SUPFAM" id="SSF51430">
    <property type="entry name" value="NAD(P)-linked oxidoreductase"/>
    <property type="match status" value="1"/>
</dbReference>
<feature type="domain" description="Spondin-like TSP1" evidence="8">
    <location>
        <begin position="324"/>
        <end position="375"/>
    </location>
</feature>
<evidence type="ECO:0000256" key="5">
    <source>
        <dbReference type="SAM" id="MobiDB-lite"/>
    </source>
</evidence>
<feature type="compositionally biased region" description="Polar residues" evidence="5">
    <location>
        <begin position="99"/>
        <end position="108"/>
    </location>
</feature>
<feature type="chain" id="PRO_5033045599" evidence="6">
    <location>
        <begin position="18"/>
        <end position="2070"/>
    </location>
</feature>
<feature type="compositionally biased region" description="Acidic residues" evidence="5">
    <location>
        <begin position="113"/>
        <end position="124"/>
    </location>
</feature>
<feature type="signal peptide" evidence="6">
    <location>
        <begin position="1"/>
        <end position="17"/>
    </location>
</feature>
<dbReference type="PANTHER" id="PTHR22906:SF49">
    <property type="entry name" value="COADHESIN-LIKE"/>
    <property type="match status" value="1"/>
</dbReference>
<dbReference type="Pfam" id="PF00248">
    <property type="entry name" value="Aldo_ket_red"/>
    <property type="match status" value="1"/>
</dbReference>
<dbReference type="InterPro" id="IPR023210">
    <property type="entry name" value="NADP_OxRdtase_dom"/>
</dbReference>
<feature type="domain" description="Spondin-like TSP1" evidence="8">
    <location>
        <begin position="723"/>
        <end position="777"/>
    </location>
</feature>
<dbReference type="PROSITE" id="PS50092">
    <property type="entry name" value="TSP1"/>
    <property type="match status" value="17"/>
</dbReference>
<dbReference type="Gene3D" id="3.20.20.100">
    <property type="entry name" value="NADP-dependent oxidoreductase domain"/>
    <property type="match status" value="1"/>
</dbReference>
<keyword evidence="3" id="KW-1015">Disulfide bond</keyword>
<gene>
    <name evidence="9" type="primary">Hmcn1</name>
    <name evidence="9" type="ORF">SNAT2548_LOCUS32344</name>
</gene>
<evidence type="ECO:0000256" key="1">
    <source>
        <dbReference type="ARBA" id="ARBA00022729"/>
    </source>
</evidence>
<dbReference type="InterPro" id="IPR044004">
    <property type="entry name" value="TSP1_spondin_dom"/>
</dbReference>
<dbReference type="PRINTS" id="PR00069">
    <property type="entry name" value="ALDKETRDTASE"/>
</dbReference>
<proteinExistence type="predicted"/>
<feature type="compositionally biased region" description="Low complexity" evidence="5">
    <location>
        <begin position="125"/>
        <end position="146"/>
    </location>
</feature>
<accession>A0A812UAD8</accession>
<evidence type="ECO:0000256" key="3">
    <source>
        <dbReference type="ARBA" id="ARBA00023157"/>
    </source>
</evidence>
<evidence type="ECO:0000313" key="9">
    <source>
        <dbReference type="EMBL" id="CAE7569049.1"/>
    </source>
</evidence>
<keyword evidence="10" id="KW-1185">Reference proteome</keyword>
<evidence type="ECO:0000259" key="8">
    <source>
        <dbReference type="Pfam" id="PF19028"/>
    </source>
</evidence>
<feature type="domain" description="Spondin-like TSP1" evidence="8">
    <location>
        <begin position="439"/>
        <end position="494"/>
    </location>
</feature>
<dbReference type="InterPro" id="IPR036383">
    <property type="entry name" value="TSP1_rpt_sf"/>
</dbReference>
<reference evidence="9" key="1">
    <citation type="submission" date="2021-02" db="EMBL/GenBank/DDBJ databases">
        <authorList>
            <person name="Dougan E. K."/>
            <person name="Rhodes N."/>
            <person name="Thang M."/>
            <person name="Chan C."/>
        </authorList>
    </citation>
    <scope>NUCLEOTIDE SEQUENCE</scope>
</reference>
<dbReference type="InterPro" id="IPR020471">
    <property type="entry name" value="AKR"/>
</dbReference>
<dbReference type="InterPro" id="IPR052065">
    <property type="entry name" value="Compl_asym_regulator"/>
</dbReference>
<comment type="caution">
    <text evidence="9">The sequence shown here is derived from an EMBL/GenBank/DDBJ whole genome shotgun (WGS) entry which is preliminary data.</text>
</comment>
<dbReference type="EMBL" id="CAJNDS010002706">
    <property type="protein sequence ID" value="CAE7569049.1"/>
    <property type="molecule type" value="Genomic_DNA"/>
</dbReference>
<dbReference type="Proteomes" id="UP000604046">
    <property type="component" value="Unassembled WGS sequence"/>
</dbReference>
<dbReference type="InterPro" id="IPR000884">
    <property type="entry name" value="TSP1_rpt"/>
</dbReference>
<name>A0A812UAD8_9DINO</name>
<feature type="domain" description="Spondin-like TSP1" evidence="8">
    <location>
        <begin position="837"/>
        <end position="889"/>
    </location>
</feature>
<feature type="domain" description="Spondin-like TSP1" evidence="8">
    <location>
        <begin position="156"/>
        <end position="208"/>
    </location>
</feature>
<evidence type="ECO:0000256" key="2">
    <source>
        <dbReference type="ARBA" id="ARBA00022737"/>
    </source>
</evidence>
<dbReference type="SUPFAM" id="SSF82895">
    <property type="entry name" value="TSP-1 type 1 repeat"/>
    <property type="match status" value="17"/>
</dbReference>
<feature type="region of interest" description="Disordered" evidence="5">
    <location>
        <begin position="92"/>
        <end position="146"/>
    </location>
</feature>
<evidence type="ECO:0000313" key="10">
    <source>
        <dbReference type="Proteomes" id="UP000604046"/>
    </source>
</evidence>
<dbReference type="OrthoDB" id="446173at2759"/>
<dbReference type="Pfam" id="PF00090">
    <property type="entry name" value="TSP_1"/>
    <property type="match status" value="11"/>
</dbReference>
<keyword evidence="2" id="KW-0677">Repeat</keyword>
<evidence type="ECO:0000256" key="6">
    <source>
        <dbReference type="SAM" id="SignalP"/>
    </source>
</evidence>
<dbReference type="Pfam" id="PF19028">
    <property type="entry name" value="TSP1_spondin"/>
    <property type="match status" value="6"/>
</dbReference>
<dbReference type="GO" id="GO:0016491">
    <property type="term" value="F:oxidoreductase activity"/>
    <property type="evidence" value="ECO:0007669"/>
    <property type="project" value="InterPro"/>
</dbReference>
<sequence>MIGRSCLIPFIFLFANARFLGAVSAPSVKHKEHSPFVSDTRRQVKGSSGVEVAKDGQAHRRIIRGSDARDEAKAKKDSYAAIAVDAAAEAESIKSSSSLDTNSDLQVQTSEAPETEDDSSEEETTPQSSTMTSTASSATSSAPTVAEVNAGQNVDCQWETWREWSACQFTCGGGQSVRTRKVRQMAQGNGAACDNNDKETRDCNSNPCPIDCIWDEWAPWGSCSATCGLGTKVKMRAQTQLPEYGGKPCIGNATASAECQAKICPVDCKWGDWGDWEGCSKSCGVGERSRYRSYAQIKNTQGKECPGQNLQTENCGMNTCPVDCVMEDWQPWEPCDVTCGDGIMRRERKVLTLPVFGGEMCSAVSENKTCDNGLCPVHCQLSDWTQWADCSISCTTDGQPGSTKRFRAVVQHKNMLGDDCAGELEQTTTCSPTQCPVDCQMSDWTTWSDCSSTCGPGVVERQRNLAAAAQYGGKDCLGDANETYQKRYCSRDTCPVDCQWSDWQEWRACSVTCGSGTSYRMRLVQTPMLHGGKDCDGGSQQTRACNPASCPVHCEWGDWTTWGDCSTTCGDGEEKRSRDVKVRADFGGDPCSGTAHGNRSCDNKECPVNCQWADWATWGSCSASCGSGLQTRQREKAVPAQHGGSDCDGSVKESVACPTLPACPVDCEWDDWSQWEGCSVTCGSGFIRRSRTRRLYEKNGGHLCYGTEDDEQACALDPCPVDCVLGDWGRWSECSVTCGPTGQQTRSRAIVVDGSLGGKACSADNQSEATACEDAPCPVHCEWATWGEWSKCTKQCNAGTTFRHRSENVSAEHGGRQCEGSADEEMVCNAHGCPVDCKFDDWTEWTECSKSCSTGNRTATRKLITPALWGGQPCDGGIFKTEYCNEQPCPIDCVWGEWSNYALCSKTCGGGQMQRTRESTPELYGGMSCSGLAKESTPCNTQGCPQDCQWGQWTTWTPCSKECGGGSIKRFRDVVVKRAFGGDPCVGASEEEAGCNFDVCAVHCEWNDWEPWGPCPASCNGGVRTKSRTRKQEASAGGRPCGGNRTELERCNPQPCPVDCSFELWQEWGDCSASCGVGSRFRTRVKKAELYGGAPCQDVMWETGECSNPEDEINCPHSTSSTTTTLTLLQLENGELGWSHLHNVWEPHVDRGPLDIPDNEELSKNFSISKDPSYKGAPYKPTIPCPKDKLNKSLEIYEKLKFQQPNLAKLPNATQAEAMQVIDEIIKNITGEVPQVNYTYNEVVLKRTTAPPTLPPPSPTAVERTADMGTSGDDIQEVLNILEALPSKSAEVEKFLEQVRQNLSASDGSRPFQGAGNFSEYLSKEAAEAPDTPASKNFTDAFENGNKKEGKTVLAEVAGDLGLDVIEADDFAGNPSIPDAMAKTLADLAGADSKDVKVDVTIPQAMLLSQVQKKVKGNVNVAYMIEVYKEDANRGNASYVASRISSQDINMVTSEARRQVTAAGQNFALRAVSLSVTILPVSTDGNIEMLPSSDEADAANNSLVEDAVPTAVLDGKAKAPSSAQAMVETAHQVKSASKVAAAKRHEQHEAEADKVSFRSNRSALFHGTSDAWELVLKIAKTKKFGFSSPLWESSKLLNEQSPEDKVEDAKYDAYNTASFKKIRVCVDKPKDNCVEHTFAKKYDSAKALFSAGYIKDEKVKKDDILKAFGPKKGSYQDCGMQRPGFNIQCKDGNKARWGYCNNCKTQDCQEEDENDADGAIGIGLAGQSTETEMGAGFTAFFASGSCHPTGTTFKAVWLWVESEEKKAAEKSDNARHYLSILAASPLAAMLAALKMGYRGIDTSEMNRNLTDVRWACEKSGLARGDLFFVVKIPPWGHGYEGVHQSFKRQISQLAIDHVDLLLIHWPHPWFRQQQNWSPSQWSTAKQTKASLRRETWKAMEELYNSGRARAIGVSNHTIEDMEAILRDCAVAPMVMQGESHPHWTNRSVRDWCRKHEIVFQGYAPFGGQETTHNSGHRAVDDPTVQSVAEKNGLTPFQACMQWNQARNSSTVVKSKDTKHLRENLAACQGLQCTAADLGRIDERAKDFLKYGPCYWGHNDMDYMNPWKELR</sequence>
<organism evidence="9 10">
    <name type="scientific">Symbiodinium natans</name>
    <dbReference type="NCBI Taxonomy" id="878477"/>
    <lineage>
        <taxon>Eukaryota</taxon>
        <taxon>Sar</taxon>
        <taxon>Alveolata</taxon>
        <taxon>Dinophyceae</taxon>
        <taxon>Suessiales</taxon>
        <taxon>Symbiodiniaceae</taxon>
        <taxon>Symbiodinium</taxon>
    </lineage>
</organism>
<keyword evidence="1 6" id="KW-0732">Signal</keyword>
<dbReference type="SMART" id="SM00209">
    <property type="entry name" value="TSP1"/>
    <property type="match status" value="17"/>
</dbReference>
<evidence type="ECO:0000259" key="7">
    <source>
        <dbReference type="Pfam" id="PF00248"/>
    </source>
</evidence>
<feature type="domain" description="NADP-dependent oxidoreductase" evidence="7">
    <location>
        <begin position="1785"/>
        <end position="2042"/>
    </location>
</feature>
<dbReference type="CDD" id="cd19071">
    <property type="entry name" value="AKR_AKR1-5-like"/>
    <property type="match status" value="1"/>
</dbReference>
<dbReference type="InterPro" id="IPR036812">
    <property type="entry name" value="NAD(P)_OxRdtase_dom_sf"/>
</dbReference>
<dbReference type="Gene3D" id="2.20.100.10">
    <property type="entry name" value="Thrombospondin type-1 (TSP1) repeat"/>
    <property type="match status" value="17"/>
</dbReference>
<evidence type="ECO:0000256" key="4">
    <source>
        <dbReference type="ARBA" id="ARBA00023180"/>
    </source>
</evidence>
<keyword evidence="4" id="KW-0325">Glycoprotein</keyword>
<feature type="domain" description="Spondin-like TSP1" evidence="8">
    <location>
        <begin position="948"/>
        <end position="1000"/>
    </location>
</feature>
<protein>
    <submittedName>
        <fullName evidence="9">Hmcn1 protein</fullName>
    </submittedName>
</protein>